<evidence type="ECO:0000313" key="2">
    <source>
        <dbReference type="EMBL" id="CAK74553.1"/>
    </source>
</evidence>
<dbReference type="RefSeq" id="XP_001441950.1">
    <property type="nucleotide sequence ID" value="XM_001441913.1"/>
</dbReference>
<sequence>MRQLNTFILLSNYGFIYFLLNFGGASKQQGSVGEFREINSGILKISSHLNVKRAISHSADNLHQVSKNCLFKLISPRRSKKSYVLQIILSMDQSIIVNIIIYLKQSQLPMLNLSKPDYNKPIFLGQQ</sequence>
<dbReference type="AlphaFoldDB" id="A0CUT6"/>
<keyword evidence="1" id="KW-1133">Transmembrane helix</keyword>
<dbReference type="InParanoid" id="A0CUT6"/>
<dbReference type="GeneID" id="5027737"/>
<dbReference type="Proteomes" id="UP000000600">
    <property type="component" value="Unassembled WGS sequence"/>
</dbReference>
<evidence type="ECO:0000313" key="3">
    <source>
        <dbReference type="Proteomes" id="UP000000600"/>
    </source>
</evidence>
<organism evidence="2 3">
    <name type="scientific">Paramecium tetraurelia</name>
    <dbReference type="NCBI Taxonomy" id="5888"/>
    <lineage>
        <taxon>Eukaryota</taxon>
        <taxon>Sar</taxon>
        <taxon>Alveolata</taxon>
        <taxon>Ciliophora</taxon>
        <taxon>Intramacronucleata</taxon>
        <taxon>Oligohymenophorea</taxon>
        <taxon>Peniculida</taxon>
        <taxon>Parameciidae</taxon>
        <taxon>Paramecium</taxon>
    </lineage>
</organism>
<accession>A0CUT6</accession>
<dbReference type="KEGG" id="ptm:GSPATT00039005001"/>
<keyword evidence="1" id="KW-0812">Transmembrane</keyword>
<gene>
    <name evidence="2" type="ORF">GSPATT00039005001</name>
</gene>
<reference evidence="2 3" key="1">
    <citation type="journal article" date="2006" name="Nature">
        <title>Global trends of whole-genome duplications revealed by the ciliate Paramecium tetraurelia.</title>
        <authorList>
            <consortium name="Genoscope"/>
            <person name="Aury J.-M."/>
            <person name="Jaillon O."/>
            <person name="Duret L."/>
            <person name="Noel B."/>
            <person name="Jubin C."/>
            <person name="Porcel B.M."/>
            <person name="Segurens B."/>
            <person name="Daubin V."/>
            <person name="Anthouard V."/>
            <person name="Aiach N."/>
            <person name="Arnaiz O."/>
            <person name="Billaut A."/>
            <person name="Beisson J."/>
            <person name="Blanc I."/>
            <person name="Bouhouche K."/>
            <person name="Camara F."/>
            <person name="Duharcourt S."/>
            <person name="Guigo R."/>
            <person name="Gogendeau D."/>
            <person name="Katinka M."/>
            <person name="Keller A.-M."/>
            <person name="Kissmehl R."/>
            <person name="Klotz C."/>
            <person name="Koll F."/>
            <person name="Le Moue A."/>
            <person name="Lepere C."/>
            <person name="Malinsky S."/>
            <person name="Nowacki M."/>
            <person name="Nowak J.K."/>
            <person name="Plattner H."/>
            <person name="Poulain J."/>
            <person name="Ruiz F."/>
            <person name="Serrano V."/>
            <person name="Zagulski M."/>
            <person name="Dessen P."/>
            <person name="Betermier M."/>
            <person name="Weissenbach J."/>
            <person name="Scarpelli C."/>
            <person name="Schachter V."/>
            <person name="Sperling L."/>
            <person name="Meyer E."/>
            <person name="Cohen J."/>
            <person name="Wincker P."/>
        </authorList>
    </citation>
    <scope>NUCLEOTIDE SEQUENCE [LARGE SCALE GENOMIC DNA]</scope>
    <source>
        <strain evidence="2 3">Stock d4-2</strain>
    </source>
</reference>
<name>A0CUT6_PARTE</name>
<protein>
    <submittedName>
        <fullName evidence="2">Uncharacterized protein</fullName>
    </submittedName>
</protein>
<keyword evidence="3" id="KW-1185">Reference proteome</keyword>
<feature type="transmembrane region" description="Helical" evidence="1">
    <location>
        <begin position="6"/>
        <end position="26"/>
    </location>
</feature>
<evidence type="ECO:0000256" key="1">
    <source>
        <dbReference type="SAM" id="Phobius"/>
    </source>
</evidence>
<dbReference type="EMBL" id="CT868186">
    <property type="protein sequence ID" value="CAK74553.1"/>
    <property type="molecule type" value="Genomic_DNA"/>
</dbReference>
<proteinExistence type="predicted"/>
<keyword evidence="1" id="KW-0472">Membrane</keyword>
<dbReference type="HOGENOM" id="CLU_1974824_0_0_1"/>